<dbReference type="SUPFAM" id="SSF52833">
    <property type="entry name" value="Thioredoxin-like"/>
    <property type="match status" value="1"/>
</dbReference>
<name>A0AAD9IHU6_PROWI</name>
<dbReference type="Gene3D" id="3.40.30.10">
    <property type="entry name" value="Glutaredoxin"/>
    <property type="match status" value="1"/>
</dbReference>
<protein>
    <submittedName>
        <fullName evidence="1">Uncharacterized protein</fullName>
    </submittedName>
</protein>
<proteinExistence type="predicted"/>
<comment type="caution">
    <text evidence="1">The sequence shown here is derived from an EMBL/GenBank/DDBJ whole genome shotgun (WGS) entry which is preliminary data.</text>
</comment>
<evidence type="ECO:0000313" key="1">
    <source>
        <dbReference type="EMBL" id="KAK2077515.1"/>
    </source>
</evidence>
<dbReference type="EMBL" id="JASFZW010000006">
    <property type="protein sequence ID" value="KAK2077515.1"/>
    <property type="molecule type" value="Genomic_DNA"/>
</dbReference>
<evidence type="ECO:0000313" key="2">
    <source>
        <dbReference type="Proteomes" id="UP001255856"/>
    </source>
</evidence>
<keyword evidence="2" id="KW-1185">Reference proteome</keyword>
<accession>A0AAD9IHU6</accession>
<reference evidence="1" key="1">
    <citation type="submission" date="2021-01" db="EMBL/GenBank/DDBJ databases">
        <authorList>
            <person name="Eckstrom K.M.E."/>
        </authorList>
    </citation>
    <scope>NUCLEOTIDE SEQUENCE</scope>
    <source>
        <strain evidence="1">UVCC 0001</strain>
    </source>
</reference>
<sequence>MLGVVRADLPALMAIEHHSQAKFLARRADSSELEDFILEDKSLADLIVARFDGNANEVPSRALEYRTYPTIYYISRANFVRLYEGPDSAEGLVDFARRMHARDDGTVNFLLAGGDDEESPARESMDQTPEDEALEAILHEEL</sequence>
<dbReference type="Proteomes" id="UP001255856">
    <property type="component" value="Unassembled WGS sequence"/>
</dbReference>
<dbReference type="AlphaFoldDB" id="A0AAD9IHU6"/>
<dbReference type="InterPro" id="IPR036249">
    <property type="entry name" value="Thioredoxin-like_sf"/>
</dbReference>
<gene>
    <name evidence="1" type="ORF">QBZ16_004360</name>
</gene>
<organism evidence="1 2">
    <name type="scientific">Prototheca wickerhamii</name>
    <dbReference type="NCBI Taxonomy" id="3111"/>
    <lineage>
        <taxon>Eukaryota</taxon>
        <taxon>Viridiplantae</taxon>
        <taxon>Chlorophyta</taxon>
        <taxon>core chlorophytes</taxon>
        <taxon>Trebouxiophyceae</taxon>
        <taxon>Chlorellales</taxon>
        <taxon>Chlorellaceae</taxon>
        <taxon>Prototheca</taxon>
    </lineage>
</organism>